<dbReference type="InterPro" id="IPR005290">
    <property type="entry name" value="Ribosomal_uS15_bac-type"/>
</dbReference>
<accession>C1MSQ2</accession>
<dbReference type="PANTHER" id="PTHR47546">
    <property type="entry name" value="S15/NS1, RNA-BINDING PROTEIN"/>
    <property type="match status" value="1"/>
</dbReference>
<dbReference type="SUPFAM" id="SSF47060">
    <property type="entry name" value="S15/NS1 RNA-binding domain"/>
    <property type="match status" value="1"/>
</dbReference>
<dbReference type="InterPro" id="IPR009068">
    <property type="entry name" value="uS15_NS1_RNA-bd_sf"/>
</dbReference>
<keyword evidence="3 5" id="KW-0687">Ribonucleoprotein</keyword>
<proteinExistence type="inferred from homology"/>
<evidence type="ECO:0000256" key="1">
    <source>
        <dbReference type="ARBA" id="ARBA00008434"/>
    </source>
</evidence>
<evidence type="ECO:0000313" key="8">
    <source>
        <dbReference type="Proteomes" id="UP000001876"/>
    </source>
</evidence>
<dbReference type="AlphaFoldDB" id="C1MSQ2"/>
<sequence>MGKVHGSLARAGKVRGQTPKVAKQDKKKLPKGRAIKRLKYNRRFVNVVVGLGKKRSPNSNAHISSNTTRRVGHGVFDAPRSVFVSAVGRGDADDDEKEGGAAVGEAARVRSVELGGDLEDDADVYAERRSSRDPSEMKPELVRRYVSSEHFNARERAKAERAEIRAGFQLHPHDVGGSEVQIAQLSHKISHLTEHFKARRKDVHSRMGLQRMLERRKKLMRYLRRTNGDSYGDVIFRLGLKDPKTNDPAGGKYAYRDEQIRARLRKKGKK</sequence>
<feature type="region of interest" description="Disordered" evidence="6">
    <location>
        <begin position="51"/>
        <end position="72"/>
    </location>
</feature>
<dbReference type="Gene3D" id="1.10.287.10">
    <property type="entry name" value="S15/NS1, RNA-binding"/>
    <property type="match status" value="1"/>
</dbReference>
<evidence type="ECO:0000256" key="4">
    <source>
        <dbReference type="ARBA" id="ARBA00035250"/>
    </source>
</evidence>
<dbReference type="HAMAP" id="MF_01343_B">
    <property type="entry name" value="Ribosomal_uS15_B"/>
    <property type="match status" value="1"/>
</dbReference>
<dbReference type="GO" id="GO:0005840">
    <property type="term" value="C:ribosome"/>
    <property type="evidence" value="ECO:0007669"/>
    <property type="project" value="UniProtKB-KW"/>
</dbReference>
<dbReference type="RefSeq" id="XP_003058717.1">
    <property type="nucleotide sequence ID" value="XM_003058671.1"/>
</dbReference>
<evidence type="ECO:0000256" key="6">
    <source>
        <dbReference type="SAM" id="MobiDB-lite"/>
    </source>
</evidence>
<gene>
    <name evidence="7" type="ORF">MICPUCDRAFT_57777</name>
</gene>
<name>C1MSQ2_MICPC</name>
<dbReference type="KEGG" id="mpp:MICPUCDRAFT_57777"/>
<dbReference type="eggNOG" id="KOG0009">
    <property type="taxonomic scope" value="Eukaryota"/>
</dbReference>
<dbReference type="PANTHER" id="PTHR47546:SF3">
    <property type="entry name" value="30S RIBOSOMAL PROTEIN S15, CHLOROPLASTIC"/>
    <property type="match status" value="1"/>
</dbReference>
<dbReference type="OrthoDB" id="3446at2759"/>
<dbReference type="NCBIfam" id="TIGR00952">
    <property type="entry name" value="S15_bact"/>
    <property type="match status" value="1"/>
</dbReference>
<dbReference type="Proteomes" id="UP000001876">
    <property type="component" value="Unassembled WGS sequence"/>
</dbReference>
<evidence type="ECO:0000256" key="3">
    <source>
        <dbReference type="ARBA" id="ARBA00023274"/>
    </source>
</evidence>
<dbReference type="PROSITE" id="PS00362">
    <property type="entry name" value="RIBOSOMAL_S15"/>
    <property type="match status" value="1"/>
</dbReference>
<dbReference type="CDD" id="cd00353">
    <property type="entry name" value="Ribosomal_S15p_S13e"/>
    <property type="match status" value="1"/>
</dbReference>
<comment type="similarity">
    <text evidence="1 5">Belongs to the universal ribosomal protein uS15 family.</text>
</comment>
<dbReference type="GO" id="GO:0003735">
    <property type="term" value="F:structural constituent of ribosome"/>
    <property type="evidence" value="ECO:0007669"/>
    <property type="project" value="InterPro"/>
</dbReference>
<dbReference type="GO" id="GO:0005737">
    <property type="term" value="C:cytoplasm"/>
    <property type="evidence" value="ECO:0007669"/>
    <property type="project" value="UniProtKB-ARBA"/>
</dbReference>
<dbReference type="GO" id="GO:0006412">
    <property type="term" value="P:translation"/>
    <property type="evidence" value="ECO:0007669"/>
    <property type="project" value="InterPro"/>
</dbReference>
<dbReference type="OMA" id="FTTMASW"/>
<dbReference type="GO" id="GO:1990904">
    <property type="term" value="C:ribonucleoprotein complex"/>
    <property type="evidence" value="ECO:0007669"/>
    <property type="project" value="UniProtKB-KW"/>
</dbReference>
<dbReference type="eggNOG" id="KOG2815">
    <property type="taxonomic scope" value="Eukaryota"/>
</dbReference>
<evidence type="ECO:0000256" key="5">
    <source>
        <dbReference type="RuleBase" id="RU003919"/>
    </source>
</evidence>
<dbReference type="EMBL" id="GG663739">
    <property type="protein sequence ID" value="EEH57172.1"/>
    <property type="molecule type" value="Genomic_DNA"/>
</dbReference>
<protein>
    <recommendedName>
        <fullName evidence="4">Small ribosomal subunit protein uS15c</fullName>
    </recommendedName>
</protein>
<dbReference type="GeneID" id="9684156"/>
<evidence type="ECO:0000313" key="7">
    <source>
        <dbReference type="EMBL" id="EEH57172.1"/>
    </source>
</evidence>
<dbReference type="STRING" id="564608.C1MSQ2"/>
<feature type="region of interest" description="Disordered" evidence="6">
    <location>
        <begin position="1"/>
        <end position="32"/>
    </location>
</feature>
<dbReference type="InterPro" id="IPR000589">
    <property type="entry name" value="Ribosomal_uS15"/>
</dbReference>
<dbReference type="SMART" id="SM01387">
    <property type="entry name" value="Ribosomal_S15"/>
    <property type="match status" value="1"/>
</dbReference>
<organism evidence="8">
    <name type="scientific">Micromonas pusilla (strain CCMP1545)</name>
    <name type="common">Picoplanktonic green alga</name>
    <dbReference type="NCBI Taxonomy" id="564608"/>
    <lineage>
        <taxon>Eukaryota</taxon>
        <taxon>Viridiplantae</taxon>
        <taxon>Chlorophyta</taxon>
        <taxon>Mamiellophyceae</taxon>
        <taxon>Mamiellales</taxon>
        <taxon>Mamiellaceae</taxon>
        <taxon>Micromonas</taxon>
    </lineage>
</organism>
<dbReference type="Pfam" id="PF04758">
    <property type="entry name" value="Ribosomal_S30"/>
    <property type="match status" value="1"/>
</dbReference>
<keyword evidence="8" id="KW-1185">Reference proteome</keyword>
<reference evidence="7 8" key="1">
    <citation type="journal article" date="2009" name="Science">
        <title>Green evolution and dynamic adaptations revealed by genomes of the marine picoeukaryotes Micromonas.</title>
        <authorList>
            <person name="Worden A.Z."/>
            <person name="Lee J.H."/>
            <person name="Mock T."/>
            <person name="Rouze P."/>
            <person name="Simmons M.P."/>
            <person name="Aerts A.L."/>
            <person name="Allen A.E."/>
            <person name="Cuvelier M.L."/>
            <person name="Derelle E."/>
            <person name="Everett M.V."/>
            <person name="Foulon E."/>
            <person name="Grimwood J."/>
            <person name="Gundlach H."/>
            <person name="Henrissat B."/>
            <person name="Napoli C."/>
            <person name="McDonald S.M."/>
            <person name="Parker M.S."/>
            <person name="Rombauts S."/>
            <person name="Salamov A."/>
            <person name="Von Dassow P."/>
            <person name="Badger J.H."/>
            <person name="Coutinho P.M."/>
            <person name="Demir E."/>
            <person name="Dubchak I."/>
            <person name="Gentemann C."/>
            <person name="Eikrem W."/>
            <person name="Gready J.E."/>
            <person name="John U."/>
            <person name="Lanier W."/>
            <person name="Lindquist E.A."/>
            <person name="Lucas S."/>
            <person name="Mayer K.F."/>
            <person name="Moreau H."/>
            <person name="Not F."/>
            <person name="Otillar R."/>
            <person name="Panaud O."/>
            <person name="Pangilinan J."/>
            <person name="Paulsen I."/>
            <person name="Piegu B."/>
            <person name="Poliakov A."/>
            <person name="Robbens S."/>
            <person name="Schmutz J."/>
            <person name="Toulza E."/>
            <person name="Wyss T."/>
            <person name="Zelensky A."/>
            <person name="Zhou K."/>
            <person name="Armbrust E.V."/>
            <person name="Bhattacharya D."/>
            <person name="Goodenough U.W."/>
            <person name="Van de Peer Y."/>
            <person name="Grigoriev I.V."/>
        </authorList>
    </citation>
    <scope>NUCLEOTIDE SEQUENCE [LARGE SCALE GENOMIC DNA]</scope>
    <source>
        <strain evidence="7 8">CCMP1545</strain>
    </source>
</reference>
<keyword evidence="2 5" id="KW-0689">Ribosomal protein</keyword>
<dbReference type="Pfam" id="PF00312">
    <property type="entry name" value="Ribosomal_S15"/>
    <property type="match status" value="1"/>
</dbReference>
<dbReference type="InterPro" id="IPR006846">
    <property type="entry name" value="Ribosomal_eS30"/>
</dbReference>
<feature type="compositionally biased region" description="Polar residues" evidence="6">
    <location>
        <begin position="57"/>
        <end position="69"/>
    </location>
</feature>
<evidence type="ECO:0000256" key="2">
    <source>
        <dbReference type="ARBA" id="ARBA00022980"/>
    </source>
</evidence>